<protein>
    <submittedName>
        <fullName evidence="2">Maestro heat-like repeat-containing protein family member 2A</fullName>
    </submittedName>
</protein>
<feature type="domain" description="MROH2B-like HEAT-repeats" evidence="1">
    <location>
        <begin position="1"/>
        <end position="41"/>
    </location>
</feature>
<reference evidence="2" key="1">
    <citation type="submission" date="2020-03" db="EMBL/GenBank/DDBJ databases">
        <title>Studies in the Genomics of Life Span.</title>
        <authorList>
            <person name="Glass D."/>
        </authorList>
    </citation>
    <scope>NUCLEOTIDE SEQUENCE</scope>
    <source>
        <strain evidence="2">SUZIE</strain>
        <tissue evidence="2">Muscle</tissue>
    </source>
</reference>
<comment type="caution">
    <text evidence="2">The sequence shown here is derived from an EMBL/GenBank/DDBJ whole genome shotgun (WGS) entry which is preliminary data.</text>
</comment>
<keyword evidence="3" id="KW-1185">Reference proteome</keyword>
<dbReference type="Proteomes" id="UP001166674">
    <property type="component" value="Unassembled WGS sequence"/>
</dbReference>
<name>A0AA41MHG0_SCICA</name>
<organism evidence="2 3">
    <name type="scientific">Sciurus carolinensis</name>
    <name type="common">Eastern gray squirrel</name>
    <dbReference type="NCBI Taxonomy" id="30640"/>
    <lineage>
        <taxon>Eukaryota</taxon>
        <taxon>Metazoa</taxon>
        <taxon>Chordata</taxon>
        <taxon>Craniata</taxon>
        <taxon>Vertebrata</taxon>
        <taxon>Euteleostomi</taxon>
        <taxon>Mammalia</taxon>
        <taxon>Eutheria</taxon>
        <taxon>Euarchontoglires</taxon>
        <taxon>Glires</taxon>
        <taxon>Rodentia</taxon>
        <taxon>Sciuromorpha</taxon>
        <taxon>Sciuridae</taxon>
        <taxon>Sciurinae</taxon>
        <taxon>Sciurini</taxon>
        <taxon>Sciurus</taxon>
    </lineage>
</organism>
<gene>
    <name evidence="2" type="ORF">SUZIE_114660</name>
</gene>
<dbReference type="AlphaFoldDB" id="A0AA41MHG0"/>
<evidence type="ECO:0000313" key="2">
    <source>
        <dbReference type="EMBL" id="MBZ3871782.1"/>
    </source>
</evidence>
<dbReference type="Pfam" id="PF23210">
    <property type="entry name" value="HEAT_Maestro_2"/>
    <property type="match status" value="1"/>
</dbReference>
<evidence type="ECO:0000259" key="1">
    <source>
        <dbReference type="Pfam" id="PF23210"/>
    </source>
</evidence>
<dbReference type="InterPro" id="IPR055408">
    <property type="entry name" value="HEAT_MROH2B-like"/>
</dbReference>
<dbReference type="EMBL" id="JAATJV010174155">
    <property type="protein sequence ID" value="MBZ3871782.1"/>
    <property type="molecule type" value="Genomic_DNA"/>
</dbReference>
<accession>A0AA41MHG0</accession>
<proteinExistence type="predicted"/>
<evidence type="ECO:0000313" key="3">
    <source>
        <dbReference type="Proteomes" id="UP001166674"/>
    </source>
</evidence>
<sequence length="138" mass="15700">MNMSIHSVISLQHPGEDNESIKTLYENMLKSLEHLMEGLMQSQIEPCGLQEMVYVVCMEFNFDELISLIHKLCENIGSTDLPHDKATVTRIGTLLAAEILDAILVYLPMVDHLEVWLLLIEGISCWHTTTRRLSSHHS</sequence>